<feature type="compositionally biased region" description="Polar residues" evidence="1">
    <location>
        <begin position="24"/>
        <end position="47"/>
    </location>
</feature>
<evidence type="ECO:0000313" key="3">
    <source>
        <dbReference type="Proteomes" id="UP000823775"/>
    </source>
</evidence>
<reference evidence="2 3" key="1">
    <citation type="journal article" date="2021" name="BMC Genomics">
        <title>Datura genome reveals duplications of psychoactive alkaloid biosynthetic genes and high mutation rate following tissue culture.</title>
        <authorList>
            <person name="Rajewski A."/>
            <person name="Carter-House D."/>
            <person name="Stajich J."/>
            <person name="Litt A."/>
        </authorList>
    </citation>
    <scope>NUCLEOTIDE SEQUENCE [LARGE SCALE GENOMIC DNA]</scope>
    <source>
        <strain evidence="2">AR-01</strain>
    </source>
</reference>
<proteinExistence type="predicted"/>
<feature type="compositionally biased region" description="Acidic residues" evidence="1">
    <location>
        <begin position="92"/>
        <end position="107"/>
    </location>
</feature>
<feature type="compositionally biased region" description="Basic and acidic residues" evidence="1">
    <location>
        <begin position="14"/>
        <end position="23"/>
    </location>
</feature>
<evidence type="ECO:0000313" key="2">
    <source>
        <dbReference type="EMBL" id="MCD9638907.1"/>
    </source>
</evidence>
<gene>
    <name evidence="2" type="ORF">HAX54_023080</name>
</gene>
<organism evidence="2 3">
    <name type="scientific">Datura stramonium</name>
    <name type="common">Jimsonweed</name>
    <name type="synonym">Common thornapple</name>
    <dbReference type="NCBI Taxonomy" id="4076"/>
    <lineage>
        <taxon>Eukaryota</taxon>
        <taxon>Viridiplantae</taxon>
        <taxon>Streptophyta</taxon>
        <taxon>Embryophyta</taxon>
        <taxon>Tracheophyta</taxon>
        <taxon>Spermatophyta</taxon>
        <taxon>Magnoliopsida</taxon>
        <taxon>eudicotyledons</taxon>
        <taxon>Gunneridae</taxon>
        <taxon>Pentapetalae</taxon>
        <taxon>asterids</taxon>
        <taxon>lamiids</taxon>
        <taxon>Solanales</taxon>
        <taxon>Solanaceae</taxon>
        <taxon>Solanoideae</taxon>
        <taxon>Datureae</taxon>
        <taxon>Datura</taxon>
    </lineage>
</organism>
<name>A0ABS8UX45_DATST</name>
<accession>A0ABS8UX45</accession>
<sequence length="107" mass="11925">MNVGGIGNNNIVEENERQAEEKNNVPNNTEEQSNNIEAENSVTSNGKNKLKRKRGCYPKEILEGVNVSGLTRVQVACHLQGRGSSRANWDPLTEEEEEEEEEASKRA</sequence>
<feature type="region of interest" description="Disordered" evidence="1">
    <location>
        <begin position="1"/>
        <end position="51"/>
    </location>
</feature>
<protein>
    <submittedName>
        <fullName evidence="2">Uncharacterized protein</fullName>
    </submittedName>
</protein>
<comment type="caution">
    <text evidence="2">The sequence shown here is derived from an EMBL/GenBank/DDBJ whole genome shotgun (WGS) entry which is preliminary data.</text>
</comment>
<dbReference type="EMBL" id="JACEIK010002796">
    <property type="protein sequence ID" value="MCD9638907.1"/>
    <property type="molecule type" value="Genomic_DNA"/>
</dbReference>
<dbReference type="Gene3D" id="1.10.10.60">
    <property type="entry name" value="Homeodomain-like"/>
    <property type="match status" value="1"/>
</dbReference>
<feature type="region of interest" description="Disordered" evidence="1">
    <location>
        <begin position="79"/>
        <end position="107"/>
    </location>
</feature>
<keyword evidence="3" id="KW-1185">Reference proteome</keyword>
<dbReference type="Proteomes" id="UP000823775">
    <property type="component" value="Unassembled WGS sequence"/>
</dbReference>
<evidence type="ECO:0000256" key="1">
    <source>
        <dbReference type="SAM" id="MobiDB-lite"/>
    </source>
</evidence>